<evidence type="ECO:0000256" key="4">
    <source>
        <dbReference type="ARBA" id="ARBA00022729"/>
    </source>
</evidence>
<dbReference type="CDD" id="cd22270">
    <property type="entry name" value="DPBB_kiwellin-like"/>
    <property type="match status" value="1"/>
</dbReference>
<accession>A0AAV1RGI6</accession>
<comment type="caution">
    <text evidence="5">The sequence shown here is derived from an EMBL/GenBank/DDBJ whole genome shotgun (WGS) entry which is preliminary data.</text>
</comment>
<dbReference type="Gene3D" id="2.40.40.10">
    <property type="entry name" value="RlpA-like domain"/>
    <property type="match status" value="1"/>
</dbReference>
<reference evidence="5 6" key="1">
    <citation type="submission" date="2024-01" db="EMBL/GenBank/DDBJ databases">
        <authorList>
            <person name="Waweru B."/>
        </authorList>
    </citation>
    <scope>NUCLEOTIDE SEQUENCE [LARGE SCALE GENOMIC DNA]</scope>
</reference>
<gene>
    <name evidence="5" type="ORF">DCAF_LOCUS10525</name>
</gene>
<evidence type="ECO:0000256" key="1">
    <source>
        <dbReference type="ARBA" id="ARBA00004613"/>
    </source>
</evidence>
<dbReference type="AlphaFoldDB" id="A0AAV1RGI6"/>
<organism evidence="5 6">
    <name type="scientific">Dovyalis caffra</name>
    <dbReference type="NCBI Taxonomy" id="77055"/>
    <lineage>
        <taxon>Eukaryota</taxon>
        <taxon>Viridiplantae</taxon>
        <taxon>Streptophyta</taxon>
        <taxon>Embryophyta</taxon>
        <taxon>Tracheophyta</taxon>
        <taxon>Spermatophyta</taxon>
        <taxon>Magnoliopsida</taxon>
        <taxon>eudicotyledons</taxon>
        <taxon>Gunneridae</taxon>
        <taxon>Pentapetalae</taxon>
        <taxon>rosids</taxon>
        <taxon>fabids</taxon>
        <taxon>Malpighiales</taxon>
        <taxon>Salicaceae</taxon>
        <taxon>Flacourtieae</taxon>
        <taxon>Dovyalis</taxon>
    </lineage>
</organism>
<dbReference type="SUPFAM" id="SSF50685">
    <property type="entry name" value="Barwin-like endoglucanases"/>
    <property type="match status" value="1"/>
</dbReference>
<dbReference type="PANTHER" id="PTHR33191:SF44">
    <property type="entry name" value="RIPENING-RELATED PROTEIN 1"/>
    <property type="match status" value="1"/>
</dbReference>
<evidence type="ECO:0000256" key="3">
    <source>
        <dbReference type="ARBA" id="ARBA00022525"/>
    </source>
</evidence>
<dbReference type="Proteomes" id="UP001314170">
    <property type="component" value="Unassembled WGS sequence"/>
</dbReference>
<evidence type="ECO:0000313" key="5">
    <source>
        <dbReference type="EMBL" id="CAK7335531.1"/>
    </source>
</evidence>
<keyword evidence="6" id="KW-1185">Reference proteome</keyword>
<dbReference type="EMBL" id="CAWUPB010000994">
    <property type="protein sequence ID" value="CAK7335531.1"/>
    <property type="molecule type" value="Genomic_DNA"/>
</dbReference>
<name>A0AAV1RGI6_9ROSI</name>
<dbReference type="Pfam" id="PF24300">
    <property type="entry name" value="KWL1"/>
    <property type="match status" value="1"/>
</dbReference>
<comment type="similarity">
    <text evidence="2">Belongs to the kiwellin family.</text>
</comment>
<evidence type="ECO:0000313" key="6">
    <source>
        <dbReference type="Proteomes" id="UP001314170"/>
    </source>
</evidence>
<sequence>MHTKIILTVNSFEEGGDGVTHQNAIINKYHEDDTPVVALSTGCFSNKKMCHHRITINGNGRSVKALMVNHCDSTMGCDDEHDYQPPCPDNIVDALKGVWKV</sequence>
<dbReference type="InterPro" id="IPR039271">
    <property type="entry name" value="Kiwellin-like"/>
</dbReference>
<proteinExistence type="inferred from homology"/>
<keyword evidence="3" id="KW-0964">Secreted</keyword>
<dbReference type="PANTHER" id="PTHR33191">
    <property type="entry name" value="RIPENING-RELATED PROTEIN 2-RELATED"/>
    <property type="match status" value="1"/>
</dbReference>
<dbReference type="GO" id="GO:0005576">
    <property type="term" value="C:extracellular region"/>
    <property type="evidence" value="ECO:0007669"/>
    <property type="project" value="UniProtKB-SubCell"/>
</dbReference>
<protein>
    <submittedName>
        <fullName evidence="5">Uncharacterized protein</fullName>
    </submittedName>
</protein>
<dbReference type="InterPro" id="IPR036908">
    <property type="entry name" value="RlpA-like_sf"/>
</dbReference>
<keyword evidence="4" id="KW-0732">Signal</keyword>
<comment type="subcellular location">
    <subcellularLocation>
        <location evidence="1">Secreted</location>
    </subcellularLocation>
</comment>
<evidence type="ECO:0000256" key="2">
    <source>
        <dbReference type="ARBA" id="ARBA00005592"/>
    </source>
</evidence>